<dbReference type="InterPro" id="IPR013096">
    <property type="entry name" value="Cupin_2"/>
</dbReference>
<protein>
    <submittedName>
        <fullName evidence="2">Cupin domain-containing protein</fullName>
    </submittedName>
</protein>
<keyword evidence="3" id="KW-1185">Reference proteome</keyword>
<name>A0A8J7Z2Z0_9CYAN</name>
<evidence type="ECO:0000259" key="1">
    <source>
        <dbReference type="Pfam" id="PF07883"/>
    </source>
</evidence>
<comment type="caution">
    <text evidence="2">The sequence shown here is derived from an EMBL/GenBank/DDBJ whole genome shotgun (WGS) entry which is preliminary data.</text>
</comment>
<dbReference type="AlphaFoldDB" id="A0A8J7Z2Z0"/>
<feature type="domain" description="Cupin type-2" evidence="1">
    <location>
        <begin position="42"/>
        <end position="101"/>
    </location>
</feature>
<evidence type="ECO:0000313" key="2">
    <source>
        <dbReference type="EMBL" id="NDJ18759.1"/>
    </source>
</evidence>
<dbReference type="Gene3D" id="2.60.120.10">
    <property type="entry name" value="Jelly Rolls"/>
    <property type="match status" value="1"/>
</dbReference>
<dbReference type="Proteomes" id="UP000646053">
    <property type="component" value="Unassembled WGS sequence"/>
</dbReference>
<accession>A0A8J7Z2Z0</accession>
<proteinExistence type="predicted"/>
<evidence type="ECO:0000313" key="3">
    <source>
        <dbReference type="Proteomes" id="UP000646053"/>
    </source>
</evidence>
<dbReference type="InterPro" id="IPR011051">
    <property type="entry name" value="RmlC_Cupin_sf"/>
</dbReference>
<dbReference type="RefSeq" id="WP_162424283.1">
    <property type="nucleotide sequence ID" value="NZ_WVIE01000019.1"/>
</dbReference>
<dbReference type="EMBL" id="WVIE01000019">
    <property type="protein sequence ID" value="NDJ18759.1"/>
    <property type="molecule type" value="Genomic_DNA"/>
</dbReference>
<dbReference type="InterPro" id="IPR014710">
    <property type="entry name" value="RmlC-like_jellyroll"/>
</dbReference>
<dbReference type="SUPFAM" id="SSF51182">
    <property type="entry name" value="RmlC-like cupins"/>
    <property type="match status" value="1"/>
</dbReference>
<dbReference type="Pfam" id="PF07883">
    <property type="entry name" value="Cupin_2"/>
    <property type="match status" value="1"/>
</dbReference>
<organism evidence="2 3">
    <name type="scientific">Myxacorys almedinensis A</name>
    <dbReference type="NCBI Taxonomy" id="2690445"/>
    <lineage>
        <taxon>Bacteria</taxon>
        <taxon>Bacillati</taxon>
        <taxon>Cyanobacteriota</taxon>
        <taxon>Cyanophyceae</taxon>
        <taxon>Leptolyngbyales</taxon>
        <taxon>Leptolyngbyaceae</taxon>
        <taxon>Myxacorys</taxon>
        <taxon>Myxacorys almedinensis</taxon>
    </lineage>
</organism>
<sequence>MNNLFDLPAQGSATEIVESLVKGNHVLVERIISIGHTTPAGEWYDQPHDEWVVLLQGEAQLEDETGKAIALYAGDYCLILAHQKHRVAYTSTEPPCIWLAIHGALSIA</sequence>
<gene>
    <name evidence="2" type="ORF">GS601_15925</name>
</gene>
<dbReference type="CDD" id="cd06981">
    <property type="entry name" value="cupin_reut_a1446"/>
    <property type="match status" value="1"/>
</dbReference>
<reference evidence="2" key="1">
    <citation type="submission" date="2019-12" db="EMBL/GenBank/DDBJ databases">
        <title>High-Quality draft genome sequences of three cyanobacteria isolated from the limestone walls of the Old Cathedral of Coimbra.</title>
        <authorList>
            <person name="Tiago I."/>
            <person name="Soares F."/>
            <person name="Portugal A."/>
        </authorList>
    </citation>
    <scope>NUCLEOTIDE SEQUENCE</scope>
    <source>
        <strain evidence="2">A</strain>
    </source>
</reference>